<name>A0AAX2IZH4_KINKI</name>
<dbReference type="AlphaFoldDB" id="A0AAX2IZH4"/>
<gene>
    <name evidence="1" type="ORF">NCTC10529_00022</name>
</gene>
<organism evidence="1 2">
    <name type="scientific">Kingella kingae</name>
    <dbReference type="NCBI Taxonomy" id="504"/>
    <lineage>
        <taxon>Bacteria</taxon>
        <taxon>Pseudomonadati</taxon>
        <taxon>Pseudomonadota</taxon>
        <taxon>Betaproteobacteria</taxon>
        <taxon>Neisseriales</taxon>
        <taxon>Neisseriaceae</taxon>
        <taxon>Kingella</taxon>
    </lineage>
</organism>
<accession>A0AAX2IZH4</accession>
<sequence>MSNLKCVGASTHPTLAIQATNSFLGSIGRDNKIQTQFPYMLLLIIYS</sequence>
<dbReference type="EMBL" id="LS483426">
    <property type="protein sequence ID" value="SQH23880.1"/>
    <property type="molecule type" value="Genomic_DNA"/>
</dbReference>
<evidence type="ECO:0000313" key="1">
    <source>
        <dbReference type="EMBL" id="SQH23880.1"/>
    </source>
</evidence>
<dbReference type="Proteomes" id="UP000248598">
    <property type="component" value="Chromosome 1"/>
</dbReference>
<protein>
    <submittedName>
        <fullName evidence="1">Uncharacterized protein</fullName>
    </submittedName>
</protein>
<evidence type="ECO:0000313" key="2">
    <source>
        <dbReference type="Proteomes" id="UP000248598"/>
    </source>
</evidence>
<reference evidence="1 2" key="1">
    <citation type="submission" date="2018-06" db="EMBL/GenBank/DDBJ databases">
        <authorList>
            <consortium name="Pathogen Informatics"/>
            <person name="Doyle S."/>
        </authorList>
    </citation>
    <scope>NUCLEOTIDE SEQUENCE [LARGE SCALE GENOMIC DNA]</scope>
    <source>
        <strain evidence="1 2">NCTC10529</strain>
    </source>
</reference>
<proteinExistence type="predicted"/>